<organism evidence="6 7">
    <name type="scientific">Zhengella mangrovi</name>
    <dbReference type="NCBI Taxonomy" id="1982044"/>
    <lineage>
        <taxon>Bacteria</taxon>
        <taxon>Pseudomonadati</taxon>
        <taxon>Pseudomonadota</taxon>
        <taxon>Alphaproteobacteria</taxon>
        <taxon>Hyphomicrobiales</taxon>
        <taxon>Notoacmeibacteraceae</taxon>
        <taxon>Zhengella</taxon>
    </lineage>
</organism>
<evidence type="ECO:0000313" key="7">
    <source>
        <dbReference type="Proteomes" id="UP000221168"/>
    </source>
</evidence>
<evidence type="ECO:0000256" key="1">
    <source>
        <dbReference type="ARBA" id="ARBA00004141"/>
    </source>
</evidence>
<dbReference type="GO" id="GO:0016020">
    <property type="term" value="C:membrane"/>
    <property type="evidence" value="ECO:0007669"/>
    <property type="project" value="UniProtKB-SubCell"/>
</dbReference>
<feature type="transmembrane region" description="Helical" evidence="5">
    <location>
        <begin position="123"/>
        <end position="142"/>
    </location>
</feature>
<feature type="transmembrane region" description="Helical" evidence="5">
    <location>
        <begin position="149"/>
        <end position="169"/>
    </location>
</feature>
<dbReference type="Proteomes" id="UP000221168">
    <property type="component" value="Unassembled WGS sequence"/>
</dbReference>
<evidence type="ECO:0000256" key="5">
    <source>
        <dbReference type="SAM" id="Phobius"/>
    </source>
</evidence>
<keyword evidence="7" id="KW-1185">Reference proteome</keyword>
<feature type="transmembrane region" description="Helical" evidence="5">
    <location>
        <begin position="62"/>
        <end position="84"/>
    </location>
</feature>
<feature type="transmembrane region" description="Helical" evidence="5">
    <location>
        <begin position="208"/>
        <end position="231"/>
    </location>
</feature>
<keyword evidence="3 5" id="KW-1133">Transmembrane helix</keyword>
<accession>A0A2G1QRW4</accession>
<dbReference type="AlphaFoldDB" id="A0A2G1QRW4"/>
<comment type="caution">
    <text evidence="6">The sequence shown here is derived from an EMBL/GenBank/DDBJ whole genome shotgun (WGS) entry which is preliminary data.</text>
</comment>
<name>A0A2G1QRW4_9HYPH</name>
<feature type="transmembrane region" description="Helical" evidence="5">
    <location>
        <begin position="175"/>
        <end position="196"/>
    </location>
</feature>
<comment type="subcellular location">
    <subcellularLocation>
        <location evidence="1">Membrane</location>
        <topology evidence="1">Multi-pass membrane protein</topology>
    </subcellularLocation>
</comment>
<evidence type="ECO:0000313" key="6">
    <source>
        <dbReference type="EMBL" id="PHP68229.1"/>
    </source>
</evidence>
<dbReference type="Pfam" id="PF03006">
    <property type="entry name" value="HlyIII"/>
    <property type="match status" value="1"/>
</dbReference>
<evidence type="ECO:0008006" key="8">
    <source>
        <dbReference type="Google" id="ProtNLM"/>
    </source>
</evidence>
<sequence>MFSITTGNNSNRQAGVFDYRDYTAREILADGIIHGVAIAASLAAGGAVLALAAVYLEPGIRLALSVYAVTLVAMFSFSMAYNIIPHPSLKPLLRRFDQAAIFLKIAGTYTPLTILIGSVFSHAMLAVIWSGALVGVGLKIFGRMHRDRYTIPLYLALGWASVALVWPMMETLPTVDAVLIITGGLLYTVGLGFHVWHSLAYQNVIWHSFVLAAAACHFTAVSHASFTLGLAA</sequence>
<reference evidence="6 7" key="1">
    <citation type="submission" date="2017-10" db="EMBL/GenBank/DDBJ databases">
        <title>Sedimentibacterium mangrovi gen. nov., sp. nov., a novel member of family Phyllobacteriacea isolated from mangrove sediment.</title>
        <authorList>
            <person name="Liao H."/>
            <person name="Tian Y."/>
        </authorList>
    </citation>
    <scope>NUCLEOTIDE SEQUENCE [LARGE SCALE GENOMIC DNA]</scope>
    <source>
        <strain evidence="6 7">X9-2-2</strain>
    </source>
</reference>
<dbReference type="EMBL" id="PDVP01000002">
    <property type="protein sequence ID" value="PHP68229.1"/>
    <property type="molecule type" value="Genomic_DNA"/>
</dbReference>
<gene>
    <name evidence="6" type="ORF">CSC94_06135</name>
</gene>
<dbReference type="InterPro" id="IPR004254">
    <property type="entry name" value="AdipoR/HlyIII-related"/>
</dbReference>
<keyword evidence="2 5" id="KW-0812">Transmembrane</keyword>
<evidence type="ECO:0000256" key="2">
    <source>
        <dbReference type="ARBA" id="ARBA00022692"/>
    </source>
</evidence>
<dbReference type="OrthoDB" id="9813689at2"/>
<evidence type="ECO:0000256" key="3">
    <source>
        <dbReference type="ARBA" id="ARBA00022989"/>
    </source>
</evidence>
<proteinExistence type="predicted"/>
<protein>
    <recommendedName>
        <fullName evidence="8">DNA-binding protein</fullName>
    </recommendedName>
</protein>
<keyword evidence="4 5" id="KW-0472">Membrane</keyword>
<evidence type="ECO:0000256" key="4">
    <source>
        <dbReference type="ARBA" id="ARBA00023136"/>
    </source>
</evidence>
<feature type="transmembrane region" description="Helical" evidence="5">
    <location>
        <begin position="32"/>
        <end position="56"/>
    </location>
</feature>